<evidence type="ECO:0000313" key="2">
    <source>
        <dbReference type="EMBL" id="CAK1242799.1"/>
    </source>
</evidence>
<keyword evidence="4" id="KW-1185">Reference proteome</keyword>
<evidence type="ECO:0000313" key="4">
    <source>
        <dbReference type="Proteomes" id="UP001314262"/>
    </source>
</evidence>
<proteinExistence type="predicted"/>
<dbReference type="InterPro" id="IPR008523">
    <property type="entry name" value="DUF805"/>
</dbReference>
<organism evidence="3">
    <name type="scientific">Fructobacillus tropaeoli</name>
    <dbReference type="NCBI Taxonomy" id="709323"/>
    <lineage>
        <taxon>Bacteria</taxon>
        <taxon>Bacillati</taxon>
        <taxon>Bacillota</taxon>
        <taxon>Bacilli</taxon>
        <taxon>Lactobacillales</taxon>
        <taxon>Lactobacillaceae</taxon>
        <taxon>Fructobacillus</taxon>
    </lineage>
</organism>
<name>A0A3F3GZW9_9LACO</name>
<feature type="transmembrane region" description="Helical" evidence="1">
    <location>
        <begin position="131"/>
        <end position="148"/>
    </location>
</feature>
<dbReference type="GO" id="GO:0005886">
    <property type="term" value="C:plasma membrane"/>
    <property type="evidence" value="ECO:0007669"/>
    <property type="project" value="TreeGrafter"/>
</dbReference>
<dbReference type="RefSeq" id="WP_059393848.1">
    <property type="nucleotide sequence ID" value="NZ_BOJU01000003.1"/>
</dbReference>
<feature type="transmembrane region" description="Helical" evidence="1">
    <location>
        <begin position="102"/>
        <end position="119"/>
    </location>
</feature>
<gene>
    <name evidence="3" type="ORF">FTRO_0041790</name>
    <name evidence="2" type="ORF">R53137_KAKDMLNK_00900</name>
</gene>
<keyword evidence="1" id="KW-0472">Membrane</keyword>
<reference evidence="3" key="1">
    <citation type="journal article" date="2015" name="BMC Genomics">
        <title>Comparative genomics of Fructobacillus spp. and Leuconostoc spp. reveals niche-specific evolution of Fructobacillus spp.</title>
        <authorList>
            <person name="Endo A."/>
            <person name="Tanizawa Y."/>
            <person name="Tanaka N."/>
            <person name="Maeno S."/>
            <person name="Kumar H."/>
            <person name="Shiwa Y."/>
            <person name="Okada S."/>
            <person name="Yoshikawa H."/>
            <person name="Dicks L."/>
            <person name="Nakagawa J."/>
            <person name="Arita M."/>
        </authorList>
    </citation>
    <scope>NUCLEOTIDE SEQUENCE [LARGE SCALE GENOMIC DNA]</scope>
    <source>
        <strain evidence="3">F214-1</strain>
    </source>
</reference>
<dbReference type="PANTHER" id="PTHR34980:SF2">
    <property type="entry name" value="INNER MEMBRANE PROTEIN YHAH-RELATED"/>
    <property type="match status" value="1"/>
</dbReference>
<dbReference type="EMBL" id="CAUZLT010000003">
    <property type="protein sequence ID" value="CAK1242799.1"/>
    <property type="molecule type" value="Genomic_DNA"/>
</dbReference>
<dbReference type="EMBL" id="DF968081">
    <property type="protein sequence ID" value="GAP04435.1"/>
    <property type="molecule type" value="Genomic_DNA"/>
</dbReference>
<dbReference type="Proteomes" id="UP000064514">
    <property type="component" value="Unassembled WGS sequence"/>
</dbReference>
<evidence type="ECO:0000313" key="3">
    <source>
        <dbReference type="EMBL" id="GAP04435.1"/>
    </source>
</evidence>
<keyword evidence="1" id="KW-0812">Transmembrane</keyword>
<dbReference type="Pfam" id="PF05656">
    <property type="entry name" value="DUF805"/>
    <property type="match status" value="1"/>
</dbReference>
<accession>A0A3F3GZW9</accession>
<dbReference type="PANTHER" id="PTHR34980">
    <property type="entry name" value="INNER MEMBRANE PROTEIN-RELATED-RELATED"/>
    <property type="match status" value="1"/>
</dbReference>
<feature type="transmembrane region" description="Helical" evidence="1">
    <location>
        <begin position="26"/>
        <end position="50"/>
    </location>
</feature>
<dbReference type="STRING" id="709323.GCA_001047135_00986"/>
<dbReference type="AlphaFoldDB" id="A0A3F3GZW9"/>
<dbReference type="Proteomes" id="UP001314262">
    <property type="component" value="Unassembled WGS sequence"/>
</dbReference>
<feature type="transmembrane region" description="Helical" evidence="1">
    <location>
        <begin position="62"/>
        <end position="90"/>
    </location>
</feature>
<keyword evidence="1" id="KW-1133">Transmembrane helix</keyword>
<sequence>MTMGASFKSFWKNYFNFTGTATRAEYWWMVLLGGILAILWVVATVIMAVFAGLSPANEKMNIWHWLTTLSGGLILWLVVSALVFLAILIPSLSLEVRRIRDTGLNAVLVWIVFAIDILSDAFGSTGVLNDIVSLLILLILVFPTDKLANVRMIGKNQR</sequence>
<protein>
    <submittedName>
        <fullName evidence="3">DUF805 domain-containing protein</fullName>
    </submittedName>
    <submittedName>
        <fullName evidence="2">DUF805 family (YhaH)</fullName>
    </submittedName>
</protein>
<evidence type="ECO:0000256" key="1">
    <source>
        <dbReference type="SAM" id="Phobius"/>
    </source>
</evidence>
<reference evidence="2 4" key="2">
    <citation type="submission" date="2023-10" db="EMBL/GenBank/DDBJ databases">
        <authorList>
            <person name="Botero Cardona J."/>
        </authorList>
    </citation>
    <scope>NUCLEOTIDE SEQUENCE [LARGE SCALE GENOMIC DNA]</scope>
    <source>
        <strain evidence="2 4">R-53137</strain>
    </source>
</reference>